<dbReference type="EMBL" id="JADGJW010000210">
    <property type="protein sequence ID" value="KAJ3221760.1"/>
    <property type="molecule type" value="Genomic_DNA"/>
</dbReference>
<sequence>MFVKELESKFTCKFKPAKPLIHSTCIFWKHYLIWSGLPNLEEFYIIYDYLTDPETGKISDGLINMTKSKDVPLISTKKINLTSNCNYNFNNVHHNVVADPAHRVKDFLIGPTLSDLEREEKYFTKNSPSNFLTEKPKSVYIGKEGREAKLLCYQFEEDLTILLFLSPDTVTFKDNNTCNKISSKINETKENVISSNPNGIDEIYSDLPNNRNIHCNYDLKFYKDLISFFDEKLPDLNAVIELEFNQTQKFSENIKKSANFFEIQLKSSSKFWSCGKLEEEKELILVVPKEEYNLIDINVEFQKLTTLLYGF</sequence>
<dbReference type="Proteomes" id="UP001211065">
    <property type="component" value="Unassembled WGS sequence"/>
</dbReference>
<evidence type="ECO:0000313" key="1">
    <source>
        <dbReference type="EMBL" id="KAJ3221760.1"/>
    </source>
</evidence>
<organism evidence="1 2">
    <name type="scientific">Clydaea vesicula</name>
    <dbReference type="NCBI Taxonomy" id="447962"/>
    <lineage>
        <taxon>Eukaryota</taxon>
        <taxon>Fungi</taxon>
        <taxon>Fungi incertae sedis</taxon>
        <taxon>Chytridiomycota</taxon>
        <taxon>Chytridiomycota incertae sedis</taxon>
        <taxon>Chytridiomycetes</taxon>
        <taxon>Lobulomycetales</taxon>
        <taxon>Lobulomycetaceae</taxon>
        <taxon>Clydaea</taxon>
    </lineage>
</organism>
<reference evidence="1" key="1">
    <citation type="submission" date="2020-05" db="EMBL/GenBank/DDBJ databases">
        <title>Phylogenomic resolution of chytrid fungi.</title>
        <authorList>
            <person name="Stajich J.E."/>
            <person name="Amses K."/>
            <person name="Simmons R."/>
            <person name="Seto K."/>
            <person name="Myers J."/>
            <person name="Bonds A."/>
            <person name="Quandt C.A."/>
            <person name="Barry K."/>
            <person name="Liu P."/>
            <person name="Grigoriev I."/>
            <person name="Longcore J.E."/>
            <person name="James T.Y."/>
        </authorList>
    </citation>
    <scope>NUCLEOTIDE SEQUENCE</scope>
    <source>
        <strain evidence="1">JEL0476</strain>
    </source>
</reference>
<name>A0AAD5U6H2_9FUNG</name>
<dbReference type="AlphaFoldDB" id="A0AAD5U6H2"/>
<accession>A0AAD5U6H2</accession>
<proteinExistence type="predicted"/>
<evidence type="ECO:0000313" key="2">
    <source>
        <dbReference type="Proteomes" id="UP001211065"/>
    </source>
</evidence>
<gene>
    <name evidence="1" type="ORF">HK099_003150</name>
</gene>
<protein>
    <submittedName>
        <fullName evidence="1">Uncharacterized protein</fullName>
    </submittedName>
</protein>
<keyword evidence="2" id="KW-1185">Reference proteome</keyword>
<comment type="caution">
    <text evidence="1">The sequence shown here is derived from an EMBL/GenBank/DDBJ whole genome shotgun (WGS) entry which is preliminary data.</text>
</comment>